<accession>A0A2P9ANC1</accession>
<protein>
    <submittedName>
        <fullName evidence="1">Type 11 methyltransferase</fullName>
    </submittedName>
</protein>
<keyword evidence="1" id="KW-0808">Transferase</keyword>
<keyword evidence="2" id="KW-1185">Reference proteome</keyword>
<dbReference type="Proteomes" id="UP000245698">
    <property type="component" value="Unassembled WGS sequence"/>
</dbReference>
<organism evidence="1 2">
    <name type="scientific">Mesorhizobium delmotii</name>
    <dbReference type="NCBI Taxonomy" id="1631247"/>
    <lineage>
        <taxon>Bacteria</taxon>
        <taxon>Pseudomonadati</taxon>
        <taxon>Pseudomonadota</taxon>
        <taxon>Alphaproteobacteria</taxon>
        <taxon>Hyphomicrobiales</taxon>
        <taxon>Phyllobacteriaceae</taxon>
        <taxon>Mesorhizobium</taxon>
    </lineage>
</organism>
<reference evidence="2" key="1">
    <citation type="submission" date="2016-12" db="EMBL/GenBank/DDBJ databases">
        <authorList>
            <person name="Brunel B."/>
        </authorList>
    </citation>
    <scope>NUCLEOTIDE SEQUENCE [LARGE SCALE GENOMIC DNA]</scope>
</reference>
<sequence>MPSTATRLAWITFIAVRRGPMDVGRGEYCGPTVVAELASAMQTAYLANDRAATEILDAGYGTGLVGVQLKQSVGSDVPERETASGFSCSMDSTSQMRWPRKLANSRLPPCQRRCRPQRAALQSPHCEARHYSLLRRELARVTRSNGFVITRIRKSYAEETYFGDEVRRLHKTGIIAVVH</sequence>
<dbReference type="EMBL" id="FUIG01000038">
    <property type="protein sequence ID" value="SJM32634.1"/>
    <property type="molecule type" value="Genomic_DNA"/>
</dbReference>
<gene>
    <name evidence="1" type="ORF">BQ8482_300005</name>
</gene>
<name>A0A2P9ANC1_9HYPH</name>
<dbReference type="GO" id="GO:0008168">
    <property type="term" value="F:methyltransferase activity"/>
    <property type="evidence" value="ECO:0007669"/>
    <property type="project" value="UniProtKB-KW"/>
</dbReference>
<keyword evidence="1" id="KW-0489">Methyltransferase</keyword>
<dbReference type="AlphaFoldDB" id="A0A2P9ANC1"/>
<evidence type="ECO:0000313" key="1">
    <source>
        <dbReference type="EMBL" id="SJM32634.1"/>
    </source>
</evidence>
<evidence type="ECO:0000313" key="2">
    <source>
        <dbReference type="Proteomes" id="UP000245698"/>
    </source>
</evidence>
<dbReference type="GO" id="GO:0032259">
    <property type="term" value="P:methylation"/>
    <property type="evidence" value="ECO:0007669"/>
    <property type="project" value="UniProtKB-KW"/>
</dbReference>
<proteinExistence type="predicted"/>